<evidence type="ECO:0000313" key="1">
    <source>
        <dbReference type="EMBL" id="CZT16280.1"/>
    </source>
</evidence>
<accession>A0A2D3UTU0</accession>
<evidence type="ECO:0000313" key="2">
    <source>
        <dbReference type="Proteomes" id="UP000225277"/>
    </source>
</evidence>
<dbReference type="Proteomes" id="UP000225277">
    <property type="component" value="Unassembled WGS sequence"/>
</dbReference>
<proteinExistence type="predicted"/>
<dbReference type="OrthoDB" id="4537670at2759"/>
<dbReference type="AlphaFoldDB" id="A0A2D3UTU0"/>
<dbReference type="EMBL" id="FJUY01000002">
    <property type="protein sequence ID" value="CZT16280.1"/>
    <property type="molecule type" value="Genomic_DNA"/>
</dbReference>
<name>A0A2D3UTU0_9PEZI</name>
<keyword evidence="2" id="KW-1185">Reference proteome</keyword>
<organism evidence="1 2">
    <name type="scientific">Ramularia collo-cygni</name>
    <dbReference type="NCBI Taxonomy" id="112498"/>
    <lineage>
        <taxon>Eukaryota</taxon>
        <taxon>Fungi</taxon>
        <taxon>Dikarya</taxon>
        <taxon>Ascomycota</taxon>
        <taxon>Pezizomycotina</taxon>
        <taxon>Dothideomycetes</taxon>
        <taxon>Dothideomycetidae</taxon>
        <taxon>Mycosphaerellales</taxon>
        <taxon>Mycosphaerellaceae</taxon>
        <taxon>Ramularia</taxon>
    </lineage>
</organism>
<dbReference type="GeneID" id="35597344"/>
<gene>
    <name evidence="1" type="ORF">RCC_02122</name>
</gene>
<sequence>MAVQLNDIIEIPASGWTDLIEIKWQQSMKQRTAKYYKVPFTNTTSGREQGKDLFIQEEKAEELKKLGTVKDSKLSLPVTLDFVNGQGKDGKNRWLVYHDKSRECFQHRFSQGVLMKYMTLAQEAVEKMGYYNLKGLNEIVSGLVGDKLNAMDKK</sequence>
<reference evidence="1 2" key="1">
    <citation type="submission" date="2016-03" db="EMBL/GenBank/DDBJ databases">
        <authorList>
            <person name="Ploux O."/>
        </authorList>
    </citation>
    <scope>NUCLEOTIDE SEQUENCE [LARGE SCALE GENOMIC DNA]</scope>
    <source>
        <strain evidence="1 2">URUG2</strain>
    </source>
</reference>
<protein>
    <submittedName>
        <fullName evidence="1">Uncharacterized protein</fullName>
    </submittedName>
</protein>
<dbReference type="RefSeq" id="XP_023623173.1">
    <property type="nucleotide sequence ID" value="XM_023767405.1"/>
</dbReference>